<sequence>MIDQQTSQQQTGTKHEQDNQTKYTHGVKRRLTSLSWLARAASVGLSIVSIGFVVVFTFVLETGGDLTLITQPLQMQITLALPTVIAALTIATTVGTVLAWRHSYWSLRVRLHQTILALLGLGFCWKLATLGFLPP</sequence>
<keyword evidence="2" id="KW-0472">Membrane</keyword>
<dbReference type="EMBL" id="LOPV01000642">
    <property type="protein sequence ID" value="KTG11721.1"/>
    <property type="molecule type" value="Genomic_DNA"/>
</dbReference>
<feature type="transmembrane region" description="Helical" evidence="2">
    <location>
        <begin position="36"/>
        <end position="59"/>
    </location>
</feature>
<evidence type="ECO:0000256" key="1">
    <source>
        <dbReference type="SAM" id="MobiDB-lite"/>
    </source>
</evidence>
<keyword evidence="2" id="KW-0812">Transmembrane</keyword>
<evidence type="ECO:0000313" key="4">
    <source>
        <dbReference type="Proteomes" id="UP000053157"/>
    </source>
</evidence>
<feature type="transmembrane region" description="Helical" evidence="2">
    <location>
        <begin position="79"/>
        <end position="99"/>
    </location>
</feature>
<proteinExistence type="predicted"/>
<feature type="transmembrane region" description="Helical" evidence="2">
    <location>
        <begin position="111"/>
        <end position="133"/>
    </location>
</feature>
<dbReference type="OrthoDB" id="307918at2157"/>
<evidence type="ECO:0000313" key="3">
    <source>
        <dbReference type="EMBL" id="KTG11721.1"/>
    </source>
</evidence>
<protein>
    <submittedName>
        <fullName evidence="3">Uncharacterized protein</fullName>
    </submittedName>
</protein>
<dbReference type="RefSeq" id="WP_058573569.1">
    <property type="nucleotide sequence ID" value="NZ_LOPV01000642.1"/>
</dbReference>
<accession>A0A0W1RE49</accession>
<dbReference type="Proteomes" id="UP000053157">
    <property type="component" value="Unassembled WGS sequence"/>
</dbReference>
<evidence type="ECO:0000256" key="2">
    <source>
        <dbReference type="SAM" id="Phobius"/>
    </source>
</evidence>
<name>A0A0W1RE49_9EURY</name>
<feature type="compositionally biased region" description="Polar residues" evidence="1">
    <location>
        <begin position="1"/>
        <end position="12"/>
    </location>
</feature>
<comment type="caution">
    <text evidence="3">The sequence shown here is derived from an EMBL/GenBank/DDBJ whole genome shotgun (WGS) entry which is preliminary data.</text>
</comment>
<reference evidence="3 4" key="1">
    <citation type="submission" date="2015-12" db="EMBL/GenBank/DDBJ databases">
        <title>Haloferax profundi sp. nov. isolated from the Discovery deep brine-seawater interface in the Red Sea.</title>
        <authorList>
            <person name="Zhang G."/>
            <person name="Stingl U."/>
            <person name="Rashid M."/>
        </authorList>
    </citation>
    <scope>NUCLEOTIDE SEQUENCE [LARGE SCALE GENOMIC DNA]</scope>
    <source>
        <strain evidence="3 4">SB29</strain>
    </source>
</reference>
<keyword evidence="2" id="KW-1133">Transmembrane helix</keyword>
<keyword evidence="4" id="KW-1185">Reference proteome</keyword>
<dbReference type="AlphaFoldDB" id="A0A0W1RE49"/>
<gene>
    <name evidence="3" type="ORF">AUR66_19955</name>
</gene>
<feature type="region of interest" description="Disordered" evidence="1">
    <location>
        <begin position="1"/>
        <end position="23"/>
    </location>
</feature>
<organism evidence="3 4">
    <name type="scientific">Haloferax profundi</name>
    <dbReference type="NCBI Taxonomy" id="1544718"/>
    <lineage>
        <taxon>Archaea</taxon>
        <taxon>Methanobacteriati</taxon>
        <taxon>Methanobacteriota</taxon>
        <taxon>Stenosarchaea group</taxon>
        <taxon>Halobacteria</taxon>
        <taxon>Halobacteriales</taxon>
        <taxon>Haloferacaceae</taxon>
        <taxon>Haloferax</taxon>
    </lineage>
</organism>